<dbReference type="Proteomes" id="UP000481153">
    <property type="component" value="Unassembled WGS sequence"/>
</dbReference>
<dbReference type="InterPro" id="IPR009003">
    <property type="entry name" value="Peptidase_S1_PA"/>
</dbReference>
<keyword evidence="2" id="KW-1185">Reference proteome</keyword>
<gene>
    <name evidence="1" type="ORF">Ae201684_018468</name>
</gene>
<dbReference type="SUPFAM" id="SSF50494">
    <property type="entry name" value="Trypsin-like serine proteases"/>
    <property type="match status" value="1"/>
</dbReference>
<comment type="caution">
    <text evidence="1">The sequence shown here is derived from an EMBL/GenBank/DDBJ whole genome shotgun (WGS) entry which is preliminary data.</text>
</comment>
<proteinExistence type="predicted"/>
<name>A0A6G0W5T2_9STRA</name>
<dbReference type="EMBL" id="VJMJ01000336">
    <property type="protein sequence ID" value="KAF0722399.1"/>
    <property type="molecule type" value="Genomic_DNA"/>
</dbReference>
<evidence type="ECO:0000313" key="1">
    <source>
        <dbReference type="EMBL" id="KAF0722399.1"/>
    </source>
</evidence>
<accession>A0A6G0W5T2</accession>
<dbReference type="AlphaFoldDB" id="A0A6G0W5T2"/>
<evidence type="ECO:0008006" key="3">
    <source>
        <dbReference type="Google" id="ProtNLM"/>
    </source>
</evidence>
<protein>
    <recommendedName>
        <fullName evidence="3">Peptidase S1 domain-containing protein</fullName>
    </recommendedName>
</protein>
<organism evidence="1 2">
    <name type="scientific">Aphanomyces euteiches</name>
    <dbReference type="NCBI Taxonomy" id="100861"/>
    <lineage>
        <taxon>Eukaryota</taxon>
        <taxon>Sar</taxon>
        <taxon>Stramenopiles</taxon>
        <taxon>Oomycota</taxon>
        <taxon>Saprolegniomycetes</taxon>
        <taxon>Saprolegniales</taxon>
        <taxon>Verrucalvaceae</taxon>
        <taxon>Aphanomyces</taxon>
    </lineage>
</organism>
<evidence type="ECO:0000313" key="2">
    <source>
        <dbReference type="Proteomes" id="UP000481153"/>
    </source>
</evidence>
<sequence length="72" mass="7819">MPYNGGTQYGETLAVKQQIVHPKYNSDTNTNEFAIYLLARSSKLAPVLVSFDTVVANVPVVVRGGGSHQGRR</sequence>
<reference evidence="1 2" key="1">
    <citation type="submission" date="2019-07" db="EMBL/GenBank/DDBJ databases">
        <title>Genomics analysis of Aphanomyces spp. identifies a new class of oomycete effector associated with host adaptation.</title>
        <authorList>
            <person name="Gaulin E."/>
        </authorList>
    </citation>
    <scope>NUCLEOTIDE SEQUENCE [LARGE SCALE GENOMIC DNA]</scope>
    <source>
        <strain evidence="1 2">ATCC 201684</strain>
    </source>
</reference>